<reference evidence="1 2" key="2">
    <citation type="journal article" date="2016" name="Science">
        <title>A bacterium that degrades and assimilates poly(ethylene terephthalate).</title>
        <authorList>
            <person name="Yoshida S."/>
            <person name="Hiraga K."/>
            <person name="Takehana T."/>
            <person name="Taniguchi I."/>
            <person name="Yamaji H."/>
            <person name="Maeda Y."/>
            <person name="Toyohara K."/>
            <person name="Miyamoto K."/>
            <person name="Kimura Y."/>
            <person name="Oda K."/>
        </authorList>
    </citation>
    <scope>NUCLEOTIDE SEQUENCE [LARGE SCALE GENOMIC DNA]</scope>
    <source>
        <strain evidence="2">NBRC 110686 / TISTR 2288 / 201-F6</strain>
    </source>
</reference>
<sequence length="214" mass="22735">MGTILASAVITTVRRQLRDPAPGVFWTDPGLLDALNRAERQACELKPELLLVHGTISLAAGTQQALPLRGRVTMRLDANVSDDSPVRLVDRALLDVALRTPQSPALLVRDYSIDDRDPRRFTVEPPNNGSGALRGLYAAEPQALALPSSPINLDDIHEPALVHGVLSEAYAMAGPRQDPAKASTHWGAFMQAIGVAPEAAKAAAARYGRTPGGA</sequence>
<proteinExistence type="predicted"/>
<dbReference type="Pfam" id="PF24175">
    <property type="entry name" value="SU10_adaptor"/>
    <property type="match status" value="1"/>
</dbReference>
<dbReference type="EMBL" id="BBYR01000045">
    <property type="protein sequence ID" value="GAP37387.1"/>
    <property type="molecule type" value="Genomic_DNA"/>
</dbReference>
<dbReference type="STRING" id="1547922.ISF6_3242"/>
<accession>A0A0K8P437</accession>
<evidence type="ECO:0000313" key="2">
    <source>
        <dbReference type="Proteomes" id="UP000037660"/>
    </source>
</evidence>
<organism evidence="1 2">
    <name type="scientific">Piscinibacter sakaiensis</name>
    <name type="common">Ideonella sakaiensis</name>
    <dbReference type="NCBI Taxonomy" id="1547922"/>
    <lineage>
        <taxon>Bacteria</taxon>
        <taxon>Pseudomonadati</taxon>
        <taxon>Pseudomonadota</taxon>
        <taxon>Betaproteobacteria</taxon>
        <taxon>Burkholderiales</taxon>
        <taxon>Sphaerotilaceae</taxon>
        <taxon>Piscinibacter</taxon>
    </lineage>
</organism>
<dbReference type="InterPro" id="IPR056209">
    <property type="entry name" value="SU10_adaptor"/>
</dbReference>
<dbReference type="AlphaFoldDB" id="A0A0K8P437"/>
<evidence type="ECO:0000313" key="1">
    <source>
        <dbReference type="EMBL" id="GAP37387.1"/>
    </source>
</evidence>
<name>A0A0K8P437_PISS1</name>
<reference evidence="2" key="1">
    <citation type="submission" date="2015-07" db="EMBL/GenBank/DDBJ databases">
        <title>Discovery of a poly(ethylene terephthalate assimilation.</title>
        <authorList>
            <person name="Yoshida S."/>
            <person name="Hiraga K."/>
            <person name="Takehana T."/>
            <person name="Taniguchi I."/>
            <person name="Yamaji H."/>
            <person name="Maeda Y."/>
            <person name="Toyohara K."/>
            <person name="Miyamoto K."/>
            <person name="Kimura Y."/>
            <person name="Oda K."/>
        </authorList>
    </citation>
    <scope>NUCLEOTIDE SEQUENCE [LARGE SCALE GENOMIC DNA]</scope>
    <source>
        <strain evidence="2">NBRC 110686 / TISTR 2288 / 201-F6</strain>
    </source>
</reference>
<dbReference type="Proteomes" id="UP000037660">
    <property type="component" value="Unassembled WGS sequence"/>
</dbReference>
<gene>
    <name evidence="1" type="ORF">ISF6_3242</name>
</gene>
<keyword evidence="2" id="KW-1185">Reference proteome</keyword>
<protein>
    <submittedName>
        <fullName evidence="1">Conserved phage protein</fullName>
    </submittedName>
</protein>
<comment type="caution">
    <text evidence="1">The sequence shown here is derived from an EMBL/GenBank/DDBJ whole genome shotgun (WGS) entry which is preliminary data.</text>
</comment>
<dbReference type="RefSeq" id="WP_054021319.1">
    <property type="nucleotide sequence ID" value="NZ_BBYR01000045.1"/>
</dbReference>